<dbReference type="InterPro" id="IPR057027">
    <property type="entry name" value="TPR_mt"/>
</dbReference>
<dbReference type="Proteomes" id="UP000193218">
    <property type="component" value="Unassembled WGS sequence"/>
</dbReference>
<evidence type="ECO:0000313" key="4">
    <source>
        <dbReference type="EMBL" id="ORX37197.1"/>
    </source>
</evidence>
<keyword evidence="5" id="KW-1185">Reference proteome</keyword>
<proteinExistence type="predicted"/>
<feature type="domain" description="Pentatricopeptide repeat-containing protein-mitochondrial" evidence="3">
    <location>
        <begin position="286"/>
        <end position="411"/>
    </location>
</feature>
<feature type="region of interest" description="Disordered" evidence="2">
    <location>
        <begin position="41"/>
        <end position="67"/>
    </location>
</feature>
<evidence type="ECO:0000259" key="3">
    <source>
        <dbReference type="Pfam" id="PF23276"/>
    </source>
</evidence>
<dbReference type="STRING" id="4999.A0A1Y1UI34"/>
<dbReference type="Gene3D" id="1.25.40.10">
    <property type="entry name" value="Tetratricopeptide repeat domain"/>
    <property type="match status" value="1"/>
</dbReference>
<dbReference type="GeneID" id="33555731"/>
<keyword evidence="1" id="KW-0677">Repeat</keyword>
<organism evidence="4 5">
    <name type="scientific">Kockovaella imperatae</name>
    <dbReference type="NCBI Taxonomy" id="4999"/>
    <lineage>
        <taxon>Eukaryota</taxon>
        <taxon>Fungi</taxon>
        <taxon>Dikarya</taxon>
        <taxon>Basidiomycota</taxon>
        <taxon>Agaricomycotina</taxon>
        <taxon>Tremellomycetes</taxon>
        <taxon>Tremellales</taxon>
        <taxon>Cuniculitremaceae</taxon>
        <taxon>Kockovaella</taxon>
    </lineage>
</organism>
<sequence>MLRSCRASSSSLVEPARHALSVEHLSRRSFSTGKFKLQQAQAARSSTNITHQPRAGPRYDRSLPSSGRQDRLSKLLLELAFERKSRKPTPETLVNLLRETLSYIRRFENDSNILSTPLRHSTPLSVELVMAVVRCAATSHIDLGFEGRELLHEIAVFHPELLPSLLVTAFETDHYPASLISALIKMPTPTPSLSQHIFVLCESLKRGYAVSPSLLRDTMEACCTWGNPRLALQLAAVGGQTPAHAKEIDAAMREEILVASAETGFMEGLEIAWTHASSTGVFAPDEGLILRIIDVAARNSRPDMAENALKYLDSLPVKVEPRHLLPLVEAHLNNGSVLAAVKVAASLPQDDDLKLDDLAPLIRHISDSEIIDKVFYHLEDLHRTGERLNVVSVNALIAAAVRLNDLHRARAIQSSFEDLGVTPNMDTFNLLLKGCVTMEHRALGDNIMSEISKAGLSPTQSTYEDMIALCLIPREYEDAFYYLEQMKSLNLMPSREIYRRLLEKCQRNNDHRGQFVLEEMETLGYTARDGTRQSQP</sequence>
<dbReference type="InParanoid" id="A0A1Y1UI34"/>
<comment type="caution">
    <text evidence="4">The sequence shown here is derived from an EMBL/GenBank/DDBJ whole genome shotgun (WGS) entry which is preliminary data.</text>
</comment>
<dbReference type="PANTHER" id="PTHR47447">
    <property type="entry name" value="OS03G0856100 PROTEIN"/>
    <property type="match status" value="1"/>
</dbReference>
<feature type="compositionally biased region" description="Polar residues" evidence="2">
    <location>
        <begin position="41"/>
        <end position="51"/>
    </location>
</feature>
<reference evidence="4 5" key="1">
    <citation type="submission" date="2017-03" db="EMBL/GenBank/DDBJ databases">
        <title>Widespread Adenine N6-methylation of Active Genes in Fungi.</title>
        <authorList>
            <consortium name="DOE Joint Genome Institute"/>
            <person name="Mondo S.J."/>
            <person name="Dannebaum R.O."/>
            <person name="Kuo R.C."/>
            <person name="Louie K.B."/>
            <person name="Bewick A.J."/>
            <person name="Labutti K."/>
            <person name="Haridas S."/>
            <person name="Kuo A."/>
            <person name="Salamov A."/>
            <person name="Ahrendt S.R."/>
            <person name="Lau R."/>
            <person name="Bowen B.P."/>
            <person name="Lipzen A."/>
            <person name="Sullivan W."/>
            <person name="Andreopoulos W.B."/>
            <person name="Clum A."/>
            <person name="Lindquist E."/>
            <person name="Daum C."/>
            <person name="Northen T.R."/>
            <person name="Ramamoorthy G."/>
            <person name="Schmitz R.J."/>
            <person name="Gryganskyi A."/>
            <person name="Culley D."/>
            <person name="Magnuson J."/>
            <person name="James T.Y."/>
            <person name="O'Malley M.A."/>
            <person name="Stajich J.E."/>
            <person name="Spatafora J.W."/>
            <person name="Visel A."/>
            <person name="Grigoriev I.V."/>
        </authorList>
    </citation>
    <scope>NUCLEOTIDE SEQUENCE [LARGE SCALE GENOMIC DNA]</scope>
    <source>
        <strain evidence="4 5">NRRL Y-17943</strain>
    </source>
</reference>
<protein>
    <recommendedName>
        <fullName evidence="3">Pentatricopeptide repeat-containing protein-mitochondrial domain-containing protein</fullName>
    </recommendedName>
</protein>
<gene>
    <name evidence="4" type="ORF">BD324DRAFT_600886</name>
</gene>
<accession>A0A1Y1UI34</accession>
<evidence type="ECO:0000313" key="5">
    <source>
        <dbReference type="Proteomes" id="UP000193218"/>
    </source>
</evidence>
<dbReference type="OrthoDB" id="185373at2759"/>
<dbReference type="RefSeq" id="XP_021871235.1">
    <property type="nucleotide sequence ID" value="XM_022013923.1"/>
</dbReference>
<dbReference type="InterPro" id="IPR011990">
    <property type="entry name" value="TPR-like_helical_dom_sf"/>
</dbReference>
<name>A0A1Y1UI34_9TREE</name>
<evidence type="ECO:0000256" key="2">
    <source>
        <dbReference type="SAM" id="MobiDB-lite"/>
    </source>
</evidence>
<evidence type="ECO:0000256" key="1">
    <source>
        <dbReference type="ARBA" id="ARBA00022737"/>
    </source>
</evidence>
<dbReference type="Pfam" id="PF23276">
    <property type="entry name" value="TPR_24"/>
    <property type="match status" value="1"/>
</dbReference>
<dbReference type="PANTHER" id="PTHR47447:SF17">
    <property type="entry name" value="OS12G0638900 PROTEIN"/>
    <property type="match status" value="1"/>
</dbReference>
<dbReference type="EMBL" id="NBSH01000006">
    <property type="protein sequence ID" value="ORX37197.1"/>
    <property type="molecule type" value="Genomic_DNA"/>
</dbReference>
<dbReference type="AlphaFoldDB" id="A0A1Y1UI34"/>